<dbReference type="InterPro" id="IPR029052">
    <property type="entry name" value="Metallo-depent_PP-like"/>
</dbReference>
<evidence type="ECO:0000313" key="7">
    <source>
        <dbReference type="Proteomes" id="UP000707731"/>
    </source>
</evidence>
<keyword evidence="3" id="KW-0408">Iron</keyword>
<sequence length="286" mass="31059">MPEVTIVQLTDTHIRPVGEQPLHGVVDTYTNLTQVLQQLRASHRTIDAFVLSGDLADNGAPEAYRRLRDAVEPVAEELGARVIYVMGNHDERVAFGTELLRSDAALRDPDLTHDQVTEVAGLRIIALDSTIEHQHDGVLRPAQLEWLADELRTPAPRGTLLALHHPPIPSPLPATEYLRLRTPEQLAEVVRGSDVRLVICGHNHLTAAASLAGIPVWIGPAVAYRLDPLAPVGRQRGFTGFGFSRIDLLGDSLVATAVEATPAGTVYDRPEQDVLDQLAALAAEAR</sequence>
<name>A0ABS0DKE7_9NOCA</name>
<dbReference type="SUPFAM" id="SSF56300">
    <property type="entry name" value="Metallo-dependent phosphatases"/>
    <property type="match status" value="1"/>
</dbReference>
<comment type="caution">
    <text evidence="6">The sequence shown here is derived from an EMBL/GenBank/DDBJ whole genome shotgun (WGS) entry which is preliminary data.</text>
</comment>
<dbReference type="EMBL" id="JADLQN010000009">
    <property type="protein sequence ID" value="MBF6358037.1"/>
    <property type="molecule type" value="Genomic_DNA"/>
</dbReference>
<gene>
    <name evidence="6" type="ORF">IU449_26430</name>
</gene>
<dbReference type="InterPro" id="IPR050884">
    <property type="entry name" value="CNP_phosphodiesterase-III"/>
</dbReference>
<keyword evidence="2" id="KW-0378">Hydrolase</keyword>
<evidence type="ECO:0000313" key="6">
    <source>
        <dbReference type="EMBL" id="MBF6358037.1"/>
    </source>
</evidence>
<dbReference type="RefSeq" id="WP_195004873.1">
    <property type="nucleotide sequence ID" value="NZ_JADLQN010000009.1"/>
</dbReference>
<keyword evidence="1" id="KW-0479">Metal-binding</keyword>
<comment type="similarity">
    <text evidence="4">Belongs to the cyclic nucleotide phosphodiesterase class-III family.</text>
</comment>
<protein>
    <submittedName>
        <fullName evidence="6">Metallophosphoesterase</fullName>
    </submittedName>
</protein>
<dbReference type="Gene3D" id="3.60.21.10">
    <property type="match status" value="1"/>
</dbReference>
<evidence type="ECO:0000256" key="4">
    <source>
        <dbReference type="ARBA" id="ARBA00025742"/>
    </source>
</evidence>
<evidence type="ECO:0000256" key="1">
    <source>
        <dbReference type="ARBA" id="ARBA00022723"/>
    </source>
</evidence>
<dbReference type="InterPro" id="IPR004843">
    <property type="entry name" value="Calcineurin-like_PHP"/>
</dbReference>
<feature type="domain" description="Calcineurin-like phosphoesterase" evidence="5">
    <location>
        <begin position="5"/>
        <end position="204"/>
    </location>
</feature>
<reference evidence="6 7" key="1">
    <citation type="submission" date="2020-10" db="EMBL/GenBank/DDBJ databases">
        <title>Identification of Nocardia species via Next-generation sequencing and recognition of intraspecies genetic diversity.</title>
        <authorList>
            <person name="Li P."/>
            <person name="Li P."/>
            <person name="Lu B."/>
        </authorList>
    </citation>
    <scope>NUCLEOTIDE SEQUENCE [LARGE SCALE GENOMIC DNA]</scope>
    <source>
        <strain evidence="6 7">BJ06-0143</strain>
    </source>
</reference>
<keyword evidence="7" id="KW-1185">Reference proteome</keyword>
<accession>A0ABS0DKE7</accession>
<organism evidence="6 7">
    <name type="scientific">Nocardia higoensis</name>
    <dbReference type="NCBI Taxonomy" id="228599"/>
    <lineage>
        <taxon>Bacteria</taxon>
        <taxon>Bacillati</taxon>
        <taxon>Actinomycetota</taxon>
        <taxon>Actinomycetes</taxon>
        <taxon>Mycobacteriales</taxon>
        <taxon>Nocardiaceae</taxon>
        <taxon>Nocardia</taxon>
    </lineage>
</organism>
<dbReference type="Proteomes" id="UP000707731">
    <property type="component" value="Unassembled WGS sequence"/>
</dbReference>
<evidence type="ECO:0000259" key="5">
    <source>
        <dbReference type="Pfam" id="PF00149"/>
    </source>
</evidence>
<evidence type="ECO:0000256" key="2">
    <source>
        <dbReference type="ARBA" id="ARBA00022801"/>
    </source>
</evidence>
<dbReference type="PANTHER" id="PTHR42988">
    <property type="entry name" value="PHOSPHOHYDROLASE"/>
    <property type="match status" value="1"/>
</dbReference>
<dbReference type="PANTHER" id="PTHR42988:SF2">
    <property type="entry name" value="CYCLIC NUCLEOTIDE PHOSPHODIESTERASE CBUA0032-RELATED"/>
    <property type="match status" value="1"/>
</dbReference>
<dbReference type="Pfam" id="PF00149">
    <property type="entry name" value="Metallophos"/>
    <property type="match status" value="1"/>
</dbReference>
<proteinExistence type="inferred from homology"/>
<evidence type="ECO:0000256" key="3">
    <source>
        <dbReference type="ARBA" id="ARBA00023004"/>
    </source>
</evidence>